<proteinExistence type="inferred from homology"/>
<evidence type="ECO:0000256" key="19">
    <source>
        <dbReference type="SAM" id="Phobius"/>
    </source>
</evidence>
<name>A0ABS7WRY6_9BACT</name>
<keyword evidence="11 18" id="KW-0808">Transferase</keyword>
<feature type="domain" description="Phospholipid/glycerol acyltransferase" evidence="20">
    <location>
        <begin position="64"/>
        <end position="178"/>
    </location>
</feature>
<evidence type="ECO:0000256" key="3">
    <source>
        <dbReference type="ARBA" id="ARBA00004728"/>
    </source>
</evidence>
<comment type="similarity">
    <text evidence="5 18">Belongs to the 1-acyl-sn-glycerol-3-phosphate acyltransferase family.</text>
</comment>
<keyword evidence="16 18" id="KW-0012">Acyltransferase</keyword>
<keyword evidence="14 18" id="KW-0594">Phospholipid biosynthesis</keyword>
<keyword evidence="19" id="KW-0812">Transmembrane</keyword>
<evidence type="ECO:0000256" key="15">
    <source>
        <dbReference type="ARBA" id="ARBA00023264"/>
    </source>
</evidence>
<evidence type="ECO:0000256" key="18">
    <source>
        <dbReference type="RuleBase" id="RU361267"/>
    </source>
</evidence>
<gene>
    <name evidence="21" type="ORF">AVCANL283_05230</name>
</gene>
<evidence type="ECO:0000256" key="7">
    <source>
        <dbReference type="ARBA" id="ARBA00016139"/>
    </source>
</evidence>
<sequence length="222" mass="25967">MNILNKIITFFYALIIAISIAVVIILFYIFPQKNWQIRKTWAKFIRKICFYKIEIIGEFSEDTKMIILNHRSMLDIIALEDVYPKNLCWIAKKQIGDLFFYGQIIKKPKMISIDRANARDFVNVIKQAKERLEDNRVISIFPEGTRNDTYNLLRFKSGASKIAEKLNISFQPIVLIGAKEILDSKKIKISFFKTLKIIILPPTNDIEEAKEMMQKVLNDNTR</sequence>
<comment type="subcellular location">
    <subcellularLocation>
        <location evidence="2">Cell inner membrane</location>
        <topology evidence="2">Peripheral membrane protein</topology>
    </subcellularLocation>
</comment>
<keyword evidence="10" id="KW-0997">Cell inner membrane</keyword>
<keyword evidence="8" id="KW-1003">Cell membrane</keyword>
<dbReference type="SMART" id="SM00563">
    <property type="entry name" value="PlsC"/>
    <property type="match status" value="1"/>
</dbReference>
<dbReference type="EC" id="2.3.1.51" evidence="6 18"/>
<evidence type="ECO:0000256" key="14">
    <source>
        <dbReference type="ARBA" id="ARBA00023209"/>
    </source>
</evidence>
<accession>A0ABS7WRY6</accession>
<evidence type="ECO:0000256" key="1">
    <source>
        <dbReference type="ARBA" id="ARBA00001141"/>
    </source>
</evidence>
<keyword evidence="15 18" id="KW-1208">Phospholipid metabolism</keyword>
<evidence type="ECO:0000256" key="12">
    <source>
        <dbReference type="ARBA" id="ARBA00023098"/>
    </source>
</evidence>
<keyword evidence="9 18" id="KW-0444">Lipid biosynthesis</keyword>
<dbReference type="NCBIfam" id="TIGR00530">
    <property type="entry name" value="AGP_acyltrn"/>
    <property type="match status" value="1"/>
</dbReference>
<dbReference type="InterPro" id="IPR002123">
    <property type="entry name" value="Plipid/glycerol_acylTrfase"/>
</dbReference>
<feature type="transmembrane region" description="Helical" evidence="19">
    <location>
        <begin position="7"/>
        <end position="30"/>
    </location>
</feature>
<evidence type="ECO:0000313" key="21">
    <source>
        <dbReference type="EMBL" id="MBZ7987503.1"/>
    </source>
</evidence>
<dbReference type="PANTHER" id="PTHR10434:SF59">
    <property type="entry name" value="1-ACYL-SN-GLYCEROL-3-PHOSPHATE ACYLTRANSFERASE"/>
    <property type="match status" value="1"/>
</dbReference>
<evidence type="ECO:0000256" key="11">
    <source>
        <dbReference type="ARBA" id="ARBA00022679"/>
    </source>
</evidence>
<dbReference type="Proteomes" id="UP000786183">
    <property type="component" value="Unassembled WGS sequence"/>
</dbReference>
<evidence type="ECO:0000313" key="22">
    <source>
        <dbReference type="Proteomes" id="UP000786183"/>
    </source>
</evidence>
<protein>
    <recommendedName>
        <fullName evidence="7 18">1-acyl-sn-glycerol-3-phosphate acyltransferase</fullName>
        <ecNumber evidence="6 18">2.3.1.51</ecNumber>
    </recommendedName>
</protein>
<dbReference type="GO" id="GO:0016746">
    <property type="term" value="F:acyltransferase activity"/>
    <property type="evidence" value="ECO:0007669"/>
    <property type="project" value="UniProtKB-KW"/>
</dbReference>
<evidence type="ECO:0000256" key="5">
    <source>
        <dbReference type="ARBA" id="ARBA00008655"/>
    </source>
</evidence>
<reference evidence="21 22" key="1">
    <citation type="submission" date="2020-07" db="EMBL/GenBank/DDBJ databases">
        <title>Transfer of Campylobacter canadensis to the novel genus Avispirillum gen. nov., that also includes two novel species recovered from migratory waterfowl: Avispirillum anseris sp. nov. and Avispirillum brantae sp. nov.</title>
        <authorList>
            <person name="Miller W.G."/>
            <person name="Chapman M.H."/>
            <person name="Yee E."/>
            <person name="Inglis G.D."/>
        </authorList>
    </citation>
    <scope>NUCLEOTIDE SEQUENCE [LARGE SCALE GENOMIC DNA]</scope>
    <source>
        <strain evidence="21 22">L283</strain>
    </source>
</reference>
<dbReference type="PANTHER" id="PTHR10434">
    <property type="entry name" value="1-ACYL-SN-GLYCEROL-3-PHOSPHATE ACYLTRANSFERASE"/>
    <property type="match status" value="1"/>
</dbReference>
<comment type="domain">
    <text evidence="18">The HXXXXD motif is essential for acyltransferase activity and may constitute the binding site for the phosphate moiety of the glycerol-3-phosphate.</text>
</comment>
<keyword evidence="13 19" id="KW-0472">Membrane</keyword>
<keyword evidence="19" id="KW-1133">Transmembrane helix</keyword>
<keyword evidence="22" id="KW-1185">Reference proteome</keyword>
<comment type="pathway">
    <text evidence="3">Phospholipid metabolism; CDP-diacylglycerol biosynthesis; CDP-diacylglycerol from sn-glycerol 3-phosphate: step 2/3.</text>
</comment>
<dbReference type="EMBL" id="JACGBB010000009">
    <property type="protein sequence ID" value="MBZ7987503.1"/>
    <property type="molecule type" value="Genomic_DNA"/>
</dbReference>
<organism evidence="21 22">
    <name type="scientific">Campylobacter canadensis</name>
    <dbReference type="NCBI Taxonomy" id="449520"/>
    <lineage>
        <taxon>Bacteria</taxon>
        <taxon>Pseudomonadati</taxon>
        <taxon>Campylobacterota</taxon>
        <taxon>Epsilonproteobacteria</taxon>
        <taxon>Campylobacterales</taxon>
        <taxon>Campylobacteraceae</taxon>
        <taxon>Campylobacter</taxon>
    </lineage>
</organism>
<evidence type="ECO:0000256" key="9">
    <source>
        <dbReference type="ARBA" id="ARBA00022516"/>
    </source>
</evidence>
<evidence type="ECO:0000256" key="8">
    <source>
        <dbReference type="ARBA" id="ARBA00022475"/>
    </source>
</evidence>
<dbReference type="Pfam" id="PF01553">
    <property type="entry name" value="Acyltransferase"/>
    <property type="match status" value="1"/>
</dbReference>
<evidence type="ECO:0000256" key="2">
    <source>
        <dbReference type="ARBA" id="ARBA00004417"/>
    </source>
</evidence>
<comment type="caution">
    <text evidence="21">The sequence shown here is derived from an EMBL/GenBank/DDBJ whole genome shotgun (WGS) entry which is preliminary data.</text>
</comment>
<comment type="catalytic activity">
    <reaction evidence="1 18">
        <text>a 1-acyl-sn-glycero-3-phosphate + an acyl-CoA = a 1,2-diacyl-sn-glycero-3-phosphate + CoA</text>
        <dbReference type="Rhea" id="RHEA:19709"/>
        <dbReference type="ChEBI" id="CHEBI:57287"/>
        <dbReference type="ChEBI" id="CHEBI:57970"/>
        <dbReference type="ChEBI" id="CHEBI:58342"/>
        <dbReference type="ChEBI" id="CHEBI:58608"/>
        <dbReference type="EC" id="2.3.1.51"/>
    </reaction>
</comment>
<evidence type="ECO:0000259" key="20">
    <source>
        <dbReference type="SMART" id="SM00563"/>
    </source>
</evidence>
<evidence type="ECO:0000256" key="16">
    <source>
        <dbReference type="ARBA" id="ARBA00023315"/>
    </source>
</evidence>
<comment type="function">
    <text evidence="17">Converts lysophosphatidic acid (LPA) into phosphatidic acid by incorporating acyl moiety at the 2 position.</text>
</comment>
<comment type="pathway">
    <text evidence="4">Lipid metabolism.</text>
</comment>
<evidence type="ECO:0000256" key="4">
    <source>
        <dbReference type="ARBA" id="ARBA00005189"/>
    </source>
</evidence>
<evidence type="ECO:0000256" key="17">
    <source>
        <dbReference type="ARBA" id="ARBA00037183"/>
    </source>
</evidence>
<dbReference type="SUPFAM" id="SSF69593">
    <property type="entry name" value="Glycerol-3-phosphate (1)-acyltransferase"/>
    <property type="match status" value="1"/>
</dbReference>
<dbReference type="InterPro" id="IPR004552">
    <property type="entry name" value="AGP_acyltrans"/>
</dbReference>
<keyword evidence="12 18" id="KW-0443">Lipid metabolism</keyword>
<dbReference type="CDD" id="cd07989">
    <property type="entry name" value="LPLAT_AGPAT-like"/>
    <property type="match status" value="1"/>
</dbReference>
<dbReference type="RefSeq" id="WP_172233606.1">
    <property type="nucleotide sequence ID" value="NZ_CP035946.1"/>
</dbReference>
<evidence type="ECO:0000256" key="10">
    <source>
        <dbReference type="ARBA" id="ARBA00022519"/>
    </source>
</evidence>
<evidence type="ECO:0000256" key="13">
    <source>
        <dbReference type="ARBA" id="ARBA00023136"/>
    </source>
</evidence>
<evidence type="ECO:0000256" key="6">
    <source>
        <dbReference type="ARBA" id="ARBA00013211"/>
    </source>
</evidence>